<dbReference type="EMBL" id="CP076023">
    <property type="protein sequence ID" value="QWC17696.1"/>
    <property type="molecule type" value="Genomic_DNA"/>
</dbReference>
<evidence type="ECO:0000313" key="6">
    <source>
        <dbReference type="Proteomes" id="UP000679335"/>
    </source>
</evidence>
<organism evidence="5 6">
    <name type="scientific">Cellulomonas dongxiuzhuiae</name>
    <dbReference type="NCBI Taxonomy" id="2819979"/>
    <lineage>
        <taxon>Bacteria</taxon>
        <taxon>Bacillati</taxon>
        <taxon>Actinomycetota</taxon>
        <taxon>Actinomycetes</taxon>
        <taxon>Micrococcales</taxon>
        <taxon>Cellulomonadaceae</taxon>
        <taxon>Cellulomonas</taxon>
    </lineage>
</organism>
<keyword evidence="2 3" id="KW-0326">Glycosidase</keyword>
<evidence type="ECO:0000256" key="3">
    <source>
        <dbReference type="RuleBase" id="RU361153"/>
    </source>
</evidence>
<gene>
    <name evidence="5" type="ORF">KKR89_02420</name>
</gene>
<sequence>MPRPSPSVVGPDGPVTWLGANFWSRAGGPLMWRSYDTALVREELAVLARHGLTMTRSFFYWPDMMPTPTTLDEEQCAHYADFLDAHVEAGMTTIPTFLVGHMSGENWDPVWRAGRDLYTDVWMVGRQAWYVATLTARYAAHPAVAGWLISNEMPIYGGEGRRDDVEAWARLMVHAVRAGGGDQPVSIGDGAWGIEQTGHDNGYSTVDLGRFVDFTGPHVYRMESDQVRQHLKAAWVCELAAVRGRPVVMEEFGLSSDFVSPTGAAAYYRQLLHTTLLAGATGWIAWNNTDYDTVLGQRPYAHHPFELHFGITTSDGEPKPPLLELERFAATLREIDLPRCSRAPAQAALVVPSHLAADYPFTTEEERALIVRTGEQAYVAAREADLPVGVVREQTDGGLPGGYDLYLLPSVKQLCGPSWVQLVELAAAGATVYASYCAGESPVQRGPWWIRTEELFGVRRELAYGLVDPIDDDEVVLTFEADLGSLHTGDVLRFRVAGNAEGRAYLPVTVLLATVVARDAHGRPAVVVKDHGPGRAVLCTYPLEYLASAQGRVNPEDTWRLYDALATVAGVERPVRVPDDPRVLVDRLVQGDGREVVVLVSEHAQAVSVTPEVADGRLEQLDGSPVEAVDLEPYGTVVLRRRR</sequence>
<proteinExistence type="inferred from homology"/>
<dbReference type="InterPro" id="IPR029062">
    <property type="entry name" value="Class_I_gatase-like"/>
</dbReference>
<evidence type="ECO:0000256" key="2">
    <source>
        <dbReference type="ARBA" id="ARBA00023295"/>
    </source>
</evidence>
<evidence type="ECO:0000259" key="4">
    <source>
        <dbReference type="Pfam" id="PF00150"/>
    </source>
</evidence>
<dbReference type="Gene3D" id="3.40.50.880">
    <property type="match status" value="1"/>
</dbReference>
<feature type="domain" description="Glycoside hydrolase family 5" evidence="4">
    <location>
        <begin position="47"/>
        <end position="290"/>
    </location>
</feature>
<accession>A0ABX8GPX8</accession>
<keyword evidence="1 3" id="KW-0378">Hydrolase</keyword>
<dbReference type="SUPFAM" id="SSF51445">
    <property type="entry name" value="(Trans)glycosidases"/>
    <property type="match status" value="1"/>
</dbReference>
<keyword evidence="6" id="KW-1185">Reference proteome</keyword>
<dbReference type="InterPro" id="IPR017853">
    <property type="entry name" value="GH"/>
</dbReference>
<dbReference type="InterPro" id="IPR001547">
    <property type="entry name" value="Glyco_hydro_5"/>
</dbReference>
<evidence type="ECO:0000256" key="1">
    <source>
        <dbReference type="ARBA" id="ARBA00022801"/>
    </source>
</evidence>
<comment type="similarity">
    <text evidence="3">Belongs to the glycosyl hydrolase 5 (cellulase A) family.</text>
</comment>
<dbReference type="Proteomes" id="UP000679335">
    <property type="component" value="Chromosome"/>
</dbReference>
<protein>
    <submittedName>
        <fullName evidence="5">Cellulase family glycosylhydrolase</fullName>
    </submittedName>
</protein>
<dbReference type="Pfam" id="PF00150">
    <property type="entry name" value="Cellulase"/>
    <property type="match status" value="1"/>
</dbReference>
<reference evidence="5 6" key="1">
    <citation type="submission" date="2021-05" db="EMBL/GenBank/DDBJ databases">
        <title>Novel species in genus Cellulomonas.</title>
        <authorList>
            <person name="Zhang G."/>
        </authorList>
    </citation>
    <scope>NUCLEOTIDE SEQUENCE [LARGE SCALE GENOMIC DNA]</scope>
    <source>
        <strain evidence="6">zg-ZUI157</strain>
    </source>
</reference>
<name>A0ABX8GPX8_9CELL</name>
<evidence type="ECO:0000313" key="5">
    <source>
        <dbReference type="EMBL" id="QWC17696.1"/>
    </source>
</evidence>
<dbReference type="Gene3D" id="3.20.20.80">
    <property type="entry name" value="Glycosidases"/>
    <property type="match status" value="1"/>
</dbReference>